<protein>
    <submittedName>
        <fullName evidence="1">Uncharacterized protein</fullName>
    </submittedName>
</protein>
<proteinExistence type="predicted"/>
<dbReference type="EMBL" id="JAIWYP010000004">
    <property type="protein sequence ID" value="KAH3841083.1"/>
    <property type="molecule type" value="Genomic_DNA"/>
</dbReference>
<gene>
    <name evidence="1" type="ORF">DPMN_114540</name>
</gene>
<reference evidence="1" key="2">
    <citation type="submission" date="2020-11" db="EMBL/GenBank/DDBJ databases">
        <authorList>
            <person name="McCartney M.A."/>
            <person name="Auch B."/>
            <person name="Kono T."/>
            <person name="Mallez S."/>
            <person name="Becker A."/>
            <person name="Gohl D.M."/>
            <person name="Silverstein K.A.T."/>
            <person name="Koren S."/>
            <person name="Bechman K.B."/>
            <person name="Herman A."/>
            <person name="Abrahante J.E."/>
            <person name="Garbe J."/>
        </authorList>
    </citation>
    <scope>NUCLEOTIDE SEQUENCE</scope>
    <source>
        <strain evidence="1">Duluth1</strain>
        <tissue evidence="1">Whole animal</tissue>
    </source>
</reference>
<evidence type="ECO:0000313" key="2">
    <source>
        <dbReference type="Proteomes" id="UP000828390"/>
    </source>
</evidence>
<keyword evidence="2" id="KW-1185">Reference proteome</keyword>
<dbReference type="Proteomes" id="UP000828390">
    <property type="component" value="Unassembled WGS sequence"/>
</dbReference>
<evidence type="ECO:0000313" key="1">
    <source>
        <dbReference type="EMBL" id="KAH3841083.1"/>
    </source>
</evidence>
<name>A0A9D4KK92_DREPO</name>
<sequence>MWSPQEFHLYINNLEMPAVILAVYHFQAHLRDSSCVMVSIDKTSVDAYIQAQG</sequence>
<comment type="caution">
    <text evidence="1">The sequence shown here is derived from an EMBL/GenBank/DDBJ whole genome shotgun (WGS) entry which is preliminary data.</text>
</comment>
<organism evidence="1 2">
    <name type="scientific">Dreissena polymorpha</name>
    <name type="common">Zebra mussel</name>
    <name type="synonym">Mytilus polymorpha</name>
    <dbReference type="NCBI Taxonomy" id="45954"/>
    <lineage>
        <taxon>Eukaryota</taxon>
        <taxon>Metazoa</taxon>
        <taxon>Spiralia</taxon>
        <taxon>Lophotrochozoa</taxon>
        <taxon>Mollusca</taxon>
        <taxon>Bivalvia</taxon>
        <taxon>Autobranchia</taxon>
        <taxon>Heteroconchia</taxon>
        <taxon>Euheterodonta</taxon>
        <taxon>Imparidentia</taxon>
        <taxon>Neoheterodontei</taxon>
        <taxon>Myida</taxon>
        <taxon>Dreissenoidea</taxon>
        <taxon>Dreissenidae</taxon>
        <taxon>Dreissena</taxon>
    </lineage>
</organism>
<reference evidence="1" key="1">
    <citation type="journal article" date="2019" name="bioRxiv">
        <title>The Genome of the Zebra Mussel, Dreissena polymorpha: A Resource for Invasive Species Research.</title>
        <authorList>
            <person name="McCartney M.A."/>
            <person name="Auch B."/>
            <person name="Kono T."/>
            <person name="Mallez S."/>
            <person name="Zhang Y."/>
            <person name="Obille A."/>
            <person name="Becker A."/>
            <person name="Abrahante J.E."/>
            <person name="Garbe J."/>
            <person name="Badalamenti J.P."/>
            <person name="Herman A."/>
            <person name="Mangelson H."/>
            <person name="Liachko I."/>
            <person name="Sullivan S."/>
            <person name="Sone E.D."/>
            <person name="Koren S."/>
            <person name="Silverstein K.A.T."/>
            <person name="Beckman K.B."/>
            <person name="Gohl D.M."/>
        </authorList>
    </citation>
    <scope>NUCLEOTIDE SEQUENCE</scope>
    <source>
        <strain evidence="1">Duluth1</strain>
        <tissue evidence="1">Whole animal</tissue>
    </source>
</reference>
<accession>A0A9D4KK92</accession>
<dbReference type="AlphaFoldDB" id="A0A9D4KK92"/>